<dbReference type="Proteomes" id="UP000054266">
    <property type="component" value="Unassembled WGS sequence"/>
</dbReference>
<proteinExistence type="predicted"/>
<reference evidence="2 3" key="1">
    <citation type="submission" date="2015-01" db="EMBL/GenBank/DDBJ databases">
        <title>The Genome Sequence of Capronia semiimmersa CBS27337.</title>
        <authorList>
            <consortium name="The Broad Institute Genomics Platform"/>
            <person name="Cuomo C."/>
            <person name="de Hoog S."/>
            <person name="Gorbushina A."/>
            <person name="Stielow B."/>
            <person name="Teixiera M."/>
            <person name="Abouelleil A."/>
            <person name="Chapman S.B."/>
            <person name="Priest M."/>
            <person name="Young S.K."/>
            <person name="Wortman J."/>
            <person name="Nusbaum C."/>
            <person name="Birren B."/>
        </authorList>
    </citation>
    <scope>NUCLEOTIDE SEQUENCE [LARGE SCALE GENOMIC DNA]</scope>
    <source>
        <strain evidence="2 3">CBS 27337</strain>
    </source>
</reference>
<dbReference type="STRING" id="5601.A0A0D2CT50"/>
<name>A0A0D2CT50_9EURO</name>
<accession>A0A0D2CT50</accession>
<evidence type="ECO:0000313" key="2">
    <source>
        <dbReference type="EMBL" id="KIW68356.1"/>
    </source>
</evidence>
<feature type="transmembrane region" description="Helical" evidence="1">
    <location>
        <begin position="44"/>
        <end position="67"/>
    </location>
</feature>
<dbReference type="HOGENOM" id="CLU_1992343_0_0_1"/>
<evidence type="ECO:0000313" key="3">
    <source>
        <dbReference type="Proteomes" id="UP000054266"/>
    </source>
</evidence>
<keyword evidence="1" id="KW-0472">Membrane</keyword>
<organism evidence="2 3">
    <name type="scientific">Phialophora macrospora</name>
    <dbReference type="NCBI Taxonomy" id="1851006"/>
    <lineage>
        <taxon>Eukaryota</taxon>
        <taxon>Fungi</taxon>
        <taxon>Dikarya</taxon>
        <taxon>Ascomycota</taxon>
        <taxon>Pezizomycotina</taxon>
        <taxon>Eurotiomycetes</taxon>
        <taxon>Chaetothyriomycetidae</taxon>
        <taxon>Chaetothyriales</taxon>
        <taxon>Herpotrichiellaceae</taxon>
        <taxon>Phialophora</taxon>
    </lineage>
</organism>
<sequence length="125" mass="14026">MLIHRKSLFATASILADLKAAREAVGYAKDTIILLDKLRQSSDIYSSHAVCFSYFLYSGVTVILLAAYHAKAQFHEDCREEFRIALKMIEGVSAKSSVARRLWKIVKHLKVIGPESGILPYMEPP</sequence>
<dbReference type="AlphaFoldDB" id="A0A0D2CT50"/>
<dbReference type="EMBL" id="KN846958">
    <property type="protein sequence ID" value="KIW68356.1"/>
    <property type="molecule type" value="Genomic_DNA"/>
</dbReference>
<evidence type="ECO:0000256" key="1">
    <source>
        <dbReference type="SAM" id="Phobius"/>
    </source>
</evidence>
<gene>
    <name evidence="2" type="ORF">PV04_04309</name>
</gene>
<protein>
    <submittedName>
        <fullName evidence="2">Uncharacterized protein</fullName>
    </submittedName>
</protein>
<keyword evidence="3" id="KW-1185">Reference proteome</keyword>
<keyword evidence="1" id="KW-1133">Transmembrane helix</keyword>
<keyword evidence="1" id="KW-0812">Transmembrane</keyword>